<dbReference type="InterPro" id="IPR029063">
    <property type="entry name" value="SAM-dependent_MTases_sf"/>
</dbReference>
<evidence type="ECO:0000313" key="8">
    <source>
        <dbReference type="Proteomes" id="UP000502996"/>
    </source>
</evidence>
<evidence type="ECO:0000313" key="7">
    <source>
        <dbReference type="EMBL" id="QIG46068.1"/>
    </source>
</evidence>
<accession>A0A6G6WL54</accession>
<name>A0A6G6WL54_9ACTN</name>
<sequence>MTASLSTVRVAGGLLPADVLDAVMAGGLDGLDGAAYHLGGESPREAAARVWTYLQGAYRRFRDDLAQLPDGDPAVGLTRERWLGLLLDQLGYGRVPAAHAGGLTAGDKQYPVSHLAGQTPVHLLGWGVPLDTRSPGVAGAARAPHSMVQELLNRTDDYLWAVLSNGRLVRLLRDSTTLTGFAYVEFDLEAMFDGDLYAEFTLLYLLCHQSRVEVPEGEPPTSCWLERWRTTAVSQGVRALNLLRAGVETALETLGTGFLQHPANIQLREQVAGGDVRLVDVHGALLRTVYRLLFWSVAEERGALLAETVGSEERHRYDNYFSSRRLRELALTRHGSNHDDLWQGVEFVLTALGSREGEPRLGLPGLGGLFTVTEADVLDGCRLPNTAVLSAMRSLSVVQPKGQPRRRVDFAQLGAEELGSIYESLLELVPRYDRISHAFSLEVLAGNDRKTSGSYYTPTELVELVLDTALDPVLDDVEKRTNTPEERAAALLDLKVCDPAVGSAHFLVAAARRIAMRLATARTGELDPTPTHFSDALHDVVARCLYGVDVNPMAADLAKVSLWLTAMTPGRPLSFLDHHIKVGNALLGTTPALLKEGIPNTAFAVLTGDDKDTVAAWKKANNEDRKHRGQADLFGDAGIVLDTTATRRVVAEVANRLARTETVDDIAWAAQRYHALRDDPDTIRNQLVADAWCAAFLGPKGPDDVPLTDRVLQQIAHATASEEVLAAVRKVAQRHRLFHWHLEFPEIFPEEAGHAGFDAVVGNPPFLSPLRAGAAVSRPRLLAKHAFGGLGGPKADESSYFLLLAARLRSDRGRIGLVLPDSFLAATDSADIRRSVAASHDLALIWRGDGSEFEASVTTIIVVLTRLGDSPTTRRLSGPDFAPLRSASLEWRDGSWAPLIAGHVGGLYVQSRPGAGTLGDLCDITADYRDQYYGLRGAVFDAPETFVPTPGLPYLVTTGLIDPLRMSWGNVATKFDKARYERPVVDLAKLAPPLRTWAEGRLRPKLLVATQGKLPEVAIDEHGEWLPCVPVISVVPREGGPSLRELAALLTSPPIYDFLRATKLGAGLATGALKVSAGDLRQVPAPADLSVLAEAAVALEAAFERREHVQRYVDLMNKAFRLEEQASSSWNEAFHAYLSRRAA</sequence>
<organism evidence="7 8">
    <name type="scientific">Nocardioides anomalus</name>
    <dbReference type="NCBI Taxonomy" id="2712223"/>
    <lineage>
        <taxon>Bacteria</taxon>
        <taxon>Bacillati</taxon>
        <taxon>Actinomycetota</taxon>
        <taxon>Actinomycetes</taxon>
        <taxon>Propionibacteriales</taxon>
        <taxon>Nocardioidaceae</taxon>
        <taxon>Nocardioides</taxon>
    </lineage>
</organism>
<dbReference type="GO" id="GO:0032259">
    <property type="term" value="P:methylation"/>
    <property type="evidence" value="ECO:0007669"/>
    <property type="project" value="UniProtKB-KW"/>
</dbReference>
<dbReference type="SUPFAM" id="SSF53335">
    <property type="entry name" value="S-adenosyl-L-methionine-dependent methyltransferases"/>
    <property type="match status" value="1"/>
</dbReference>
<dbReference type="GO" id="GO:0006304">
    <property type="term" value="P:DNA modification"/>
    <property type="evidence" value="ECO:0007669"/>
    <property type="project" value="InterPro"/>
</dbReference>
<evidence type="ECO:0000256" key="4">
    <source>
        <dbReference type="ARBA" id="ARBA00022691"/>
    </source>
</evidence>
<dbReference type="PRINTS" id="PR00507">
    <property type="entry name" value="N12N6MTFRASE"/>
</dbReference>
<feature type="domain" description="Type II methyltransferase M.TaqI-like" evidence="6">
    <location>
        <begin position="544"/>
        <end position="838"/>
    </location>
</feature>
<evidence type="ECO:0000256" key="1">
    <source>
        <dbReference type="ARBA" id="ARBA00011900"/>
    </source>
</evidence>
<dbReference type="KEGG" id="nano:G5V58_18370"/>
<gene>
    <name evidence="7" type="ORF">G5V58_18370</name>
</gene>
<comment type="catalytic activity">
    <reaction evidence="5">
        <text>a 2'-deoxyadenosine in DNA + S-adenosyl-L-methionine = an N(6)-methyl-2'-deoxyadenosine in DNA + S-adenosyl-L-homocysteine + H(+)</text>
        <dbReference type="Rhea" id="RHEA:15197"/>
        <dbReference type="Rhea" id="RHEA-COMP:12418"/>
        <dbReference type="Rhea" id="RHEA-COMP:12419"/>
        <dbReference type="ChEBI" id="CHEBI:15378"/>
        <dbReference type="ChEBI" id="CHEBI:57856"/>
        <dbReference type="ChEBI" id="CHEBI:59789"/>
        <dbReference type="ChEBI" id="CHEBI:90615"/>
        <dbReference type="ChEBI" id="CHEBI:90616"/>
        <dbReference type="EC" id="2.1.1.72"/>
    </reaction>
</comment>
<dbReference type="EMBL" id="CP049257">
    <property type="protein sequence ID" value="QIG46068.1"/>
    <property type="molecule type" value="Genomic_DNA"/>
</dbReference>
<dbReference type="PANTHER" id="PTHR33841">
    <property type="entry name" value="DNA METHYLTRANSFERASE YEEA-RELATED"/>
    <property type="match status" value="1"/>
</dbReference>
<protein>
    <recommendedName>
        <fullName evidence="1">site-specific DNA-methyltransferase (adenine-specific)</fullName>
        <ecNumber evidence="1">2.1.1.72</ecNumber>
    </recommendedName>
</protein>
<dbReference type="Pfam" id="PF07669">
    <property type="entry name" value="Eco57I"/>
    <property type="match status" value="1"/>
</dbReference>
<dbReference type="Gene3D" id="3.40.50.150">
    <property type="entry name" value="Vaccinia Virus protein VP39"/>
    <property type="match status" value="2"/>
</dbReference>
<dbReference type="REBASE" id="396056">
    <property type="entry name" value="Nsp3366ORF18370P"/>
</dbReference>
<dbReference type="InterPro" id="IPR002052">
    <property type="entry name" value="DNA_methylase_N6_adenine_CS"/>
</dbReference>
<evidence type="ECO:0000256" key="3">
    <source>
        <dbReference type="ARBA" id="ARBA00022679"/>
    </source>
</evidence>
<evidence type="ECO:0000256" key="2">
    <source>
        <dbReference type="ARBA" id="ARBA00022603"/>
    </source>
</evidence>
<reference evidence="7 8" key="1">
    <citation type="submission" date="2020-02" db="EMBL/GenBank/DDBJ databases">
        <title>Full genome sequence of Nocardioides sp. R-3366.</title>
        <authorList>
            <person name="Im W.-T."/>
        </authorList>
    </citation>
    <scope>NUCLEOTIDE SEQUENCE [LARGE SCALE GENOMIC DNA]</scope>
    <source>
        <strain evidence="7 8">R-3366</strain>
    </source>
</reference>
<evidence type="ECO:0000259" key="6">
    <source>
        <dbReference type="Pfam" id="PF07669"/>
    </source>
</evidence>
<dbReference type="InterPro" id="IPR011639">
    <property type="entry name" value="MethylTrfase_TaqI-like_dom"/>
</dbReference>
<dbReference type="GO" id="GO:0009007">
    <property type="term" value="F:site-specific DNA-methyltransferase (adenine-specific) activity"/>
    <property type="evidence" value="ECO:0007669"/>
    <property type="project" value="UniProtKB-EC"/>
</dbReference>
<keyword evidence="3" id="KW-0808">Transferase</keyword>
<keyword evidence="4" id="KW-0949">S-adenosyl-L-methionine</keyword>
<dbReference type="GO" id="GO:0003676">
    <property type="term" value="F:nucleic acid binding"/>
    <property type="evidence" value="ECO:0007669"/>
    <property type="project" value="InterPro"/>
</dbReference>
<dbReference type="PROSITE" id="PS00092">
    <property type="entry name" value="N6_MTASE"/>
    <property type="match status" value="1"/>
</dbReference>
<dbReference type="EC" id="2.1.1.72" evidence="1"/>
<keyword evidence="8" id="KW-1185">Reference proteome</keyword>
<dbReference type="PANTHER" id="PTHR33841:SF1">
    <property type="entry name" value="DNA METHYLTRANSFERASE A"/>
    <property type="match status" value="1"/>
</dbReference>
<dbReference type="InterPro" id="IPR050953">
    <property type="entry name" value="N4_N6_ade-DNA_methylase"/>
</dbReference>
<dbReference type="AlphaFoldDB" id="A0A6G6WL54"/>
<evidence type="ECO:0000256" key="5">
    <source>
        <dbReference type="ARBA" id="ARBA00047942"/>
    </source>
</evidence>
<keyword evidence="2 7" id="KW-0489">Methyltransferase</keyword>
<proteinExistence type="predicted"/>
<dbReference type="Proteomes" id="UP000502996">
    <property type="component" value="Chromosome"/>
</dbReference>